<evidence type="ECO:0000313" key="2">
    <source>
        <dbReference type="Proteomes" id="UP001470230"/>
    </source>
</evidence>
<proteinExistence type="predicted"/>
<name>A0ABR2IK86_9EUKA</name>
<comment type="caution">
    <text evidence="1">The sequence shown here is derived from an EMBL/GenBank/DDBJ whole genome shotgun (WGS) entry which is preliminary data.</text>
</comment>
<keyword evidence="2" id="KW-1185">Reference proteome</keyword>
<dbReference type="Proteomes" id="UP001470230">
    <property type="component" value="Unassembled WGS sequence"/>
</dbReference>
<accession>A0ABR2IK86</accession>
<reference evidence="1 2" key="1">
    <citation type="submission" date="2024-04" db="EMBL/GenBank/DDBJ databases">
        <title>Tritrichomonas musculus Genome.</title>
        <authorList>
            <person name="Alves-Ferreira E."/>
            <person name="Grigg M."/>
            <person name="Lorenzi H."/>
            <person name="Galac M."/>
        </authorList>
    </citation>
    <scope>NUCLEOTIDE SEQUENCE [LARGE SCALE GENOMIC DNA]</scope>
    <source>
        <strain evidence="1 2">EAF2021</strain>
    </source>
</reference>
<dbReference type="EMBL" id="JAPFFF010000017">
    <property type="protein sequence ID" value="KAK8864071.1"/>
    <property type="molecule type" value="Genomic_DNA"/>
</dbReference>
<evidence type="ECO:0008006" key="3">
    <source>
        <dbReference type="Google" id="ProtNLM"/>
    </source>
</evidence>
<gene>
    <name evidence="1" type="ORF">M9Y10_011766</name>
</gene>
<evidence type="ECO:0000313" key="1">
    <source>
        <dbReference type="EMBL" id="KAK8864071.1"/>
    </source>
</evidence>
<protein>
    <recommendedName>
        <fullName evidence="3">FERM domain-containing protein</fullName>
    </recommendedName>
</protein>
<sequence length="289" mass="34217">MESIDFDLDDFYSEEEETKDFIQKKLIVNFDKDKQNISFSSIKLESFYFKPLPNNFDTLIFCAFFASHFDFLNSYSYIISRNKVLDCYDKNSVKDINDFSLNNPDFKSFSVLVYYQNECLLNIQEFIKYSAPLYPEIEFSRIISQLIHKEPEFEIDYLLMTSLIQMMELTCAYYYHEFAEVNNDDEIKEVIGKSLNELADIPRFYIFRVKNNISYHVAVDTKANLTPEIKTELNYRIVWGILEDELFYVDDDGTLYKFSIQTLSFINQGRNAIYDLTNLILACYTLDTK</sequence>
<organism evidence="1 2">
    <name type="scientific">Tritrichomonas musculus</name>
    <dbReference type="NCBI Taxonomy" id="1915356"/>
    <lineage>
        <taxon>Eukaryota</taxon>
        <taxon>Metamonada</taxon>
        <taxon>Parabasalia</taxon>
        <taxon>Tritrichomonadida</taxon>
        <taxon>Tritrichomonadidae</taxon>
        <taxon>Tritrichomonas</taxon>
    </lineage>
</organism>